<evidence type="ECO:0000313" key="1">
    <source>
        <dbReference type="EMBL" id="KAI9900481.1"/>
    </source>
</evidence>
<gene>
    <name evidence="1" type="ORF">N3K66_004743</name>
</gene>
<evidence type="ECO:0000313" key="2">
    <source>
        <dbReference type="Proteomes" id="UP001163324"/>
    </source>
</evidence>
<name>A0ACC0V3Y1_9HYPO</name>
<proteinExistence type="predicted"/>
<keyword evidence="2" id="KW-1185">Reference proteome</keyword>
<accession>A0ACC0V3Y1</accession>
<organism evidence="1 2">
    <name type="scientific">Trichothecium roseum</name>
    <dbReference type="NCBI Taxonomy" id="47278"/>
    <lineage>
        <taxon>Eukaryota</taxon>
        <taxon>Fungi</taxon>
        <taxon>Dikarya</taxon>
        <taxon>Ascomycota</taxon>
        <taxon>Pezizomycotina</taxon>
        <taxon>Sordariomycetes</taxon>
        <taxon>Hypocreomycetidae</taxon>
        <taxon>Hypocreales</taxon>
        <taxon>Hypocreales incertae sedis</taxon>
        <taxon>Trichothecium</taxon>
    </lineage>
</organism>
<reference evidence="1" key="1">
    <citation type="submission" date="2022-10" db="EMBL/GenBank/DDBJ databases">
        <title>Complete Genome of Trichothecium roseum strain YXFP-22015, a Plant Pathogen Isolated from Citrus.</title>
        <authorList>
            <person name="Wang Y."/>
            <person name="Zhu L."/>
        </authorList>
    </citation>
    <scope>NUCLEOTIDE SEQUENCE</scope>
    <source>
        <strain evidence="1">YXFP-22015</strain>
    </source>
</reference>
<dbReference type="Proteomes" id="UP001163324">
    <property type="component" value="Chromosome 4"/>
</dbReference>
<comment type="caution">
    <text evidence="1">The sequence shown here is derived from an EMBL/GenBank/DDBJ whole genome shotgun (WGS) entry which is preliminary data.</text>
</comment>
<protein>
    <submittedName>
        <fullName evidence="1">Uncharacterized protein</fullName>
    </submittedName>
</protein>
<sequence length="580" mass="67188">MSVRGERWDRDRFEYERERGSDRGASDRGRGDDERYYMKGGRGRDHSDERYDRRYYRTYEDDYPPREPRRFHDDDYMPPRPERKREPPPEAEYDRRRRVMEMEMERERDRDPRRDTDSRRPDFLRRQSSLDTYDRRPLRKFYEEAPEEYPPPARREDIYREDARLPPNQDIPLPRTKGLPAPRYPEDRYYHDEIRVSDPDYYGDDNYRSYPERVEEREIVRRRKRRGSNETRSTRTRTQRGSSPSLTATSSRSSSSSSGGTTIASEYPKKGKTRIPARLVSKRAIIDIGYPYTEEGNTIIIQKALGQENIDQLLKLSEEYNKSDAEVAKARSSAGDIDERKSEIFVPPPPSVHAPPPPPSVHAPPPPPSAYAPPPPPSMYAPPPPPPAPPTVAAPEPPPAVTPAAPAPPPMMVAHPAPPPPMVVDAGPPRDMSPSSRTTTTAGYTYDPNYYQHRDHHEHYEHYDHYSHSPTHYGHHHREHSNEIPVGALAVAERPRSRSRSRHGRREIRAEIRALERELTHRPKGKSEREVVHTERLPNGELVVYQEETEQVHVGKPPRIEKNRKGPDPRLVRAMLGTLT</sequence>
<dbReference type="EMBL" id="CM047943">
    <property type="protein sequence ID" value="KAI9900481.1"/>
    <property type="molecule type" value="Genomic_DNA"/>
</dbReference>